<dbReference type="OrthoDB" id="21413at2759"/>
<dbReference type="CDD" id="cd23159">
    <property type="entry name" value="Prefoldin_URI1"/>
    <property type="match status" value="1"/>
</dbReference>
<name>A0A8X7NYC2_BRACI</name>
<accession>A0A8X7NYC2</accession>
<evidence type="ECO:0000256" key="4">
    <source>
        <dbReference type="SAM" id="MobiDB-lite"/>
    </source>
</evidence>
<feature type="region of interest" description="Disordered" evidence="4">
    <location>
        <begin position="147"/>
        <end position="185"/>
    </location>
</feature>
<feature type="compositionally biased region" description="Basic and acidic residues" evidence="4">
    <location>
        <begin position="222"/>
        <end position="231"/>
    </location>
</feature>
<keyword evidence="2" id="KW-0539">Nucleus</keyword>
<dbReference type="PANTHER" id="PTHR15111:SF0">
    <property type="entry name" value="UNCONVENTIONAL PREFOLDIN RPB5 INTERACTOR 1"/>
    <property type="match status" value="1"/>
</dbReference>
<dbReference type="GO" id="GO:0003682">
    <property type="term" value="F:chromatin binding"/>
    <property type="evidence" value="ECO:0007669"/>
    <property type="project" value="TreeGrafter"/>
</dbReference>
<protein>
    <submittedName>
        <fullName evidence="5">Uncharacterized protein</fullName>
    </submittedName>
</protein>
<dbReference type="GO" id="GO:0005634">
    <property type="term" value="C:nucleus"/>
    <property type="evidence" value="ECO:0007669"/>
    <property type="project" value="UniProtKB-SubCell"/>
</dbReference>
<dbReference type="GO" id="GO:0000122">
    <property type="term" value="P:negative regulation of transcription by RNA polymerase II"/>
    <property type="evidence" value="ECO:0007669"/>
    <property type="project" value="TreeGrafter"/>
</dbReference>
<dbReference type="Gene3D" id="1.10.287.370">
    <property type="match status" value="1"/>
</dbReference>
<keyword evidence="6" id="KW-1185">Reference proteome</keyword>
<reference evidence="5 6" key="1">
    <citation type="submission" date="2020-02" db="EMBL/GenBank/DDBJ databases">
        <authorList>
            <person name="Ma Q."/>
            <person name="Huang Y."/>
            <person name="Song X."/>
            <person name="Pei D."/>
        </authorList>
    </citation>
    <scope>NUCLEOTIDE SEQUENCE [LARGE SCALE GENOMIC DNA]</scope>
    <source>
        <strain evidence="5">Sxm20200214</strain>
        <tissue evidence="5">Leaf</tissue>
    </source>
</reference>
<feature type="region of interest" description="Disordered" evidence="4">
    <location>
        <begin position="331"/>
        <end position="351"/>
    </location>
</feature>
<comment type="similarity">
    <text evidence="3">Belongs to the RNA polymerase II subunit 5-mediating protein family.</text>
</comment>
<dbReference type="EMBL" id="JAAMPC010001514">
    <property type="protein sequence ID" value="KAG2240678.1"/>
    <property type="molecule type" value="Genomic_DNA"/>
</dbReference>
<dbReference type="PANTHER" id="PTHR15111">
    <property type="entry name" value="RNA POLYMERASE II SUBUNIT 5-MEDIATING PROTEIN NNX3"/>
    <property type="match status" value="1"/>
</dbReference>
<organism evidence="5 6">
    <name type="scientific">Brassica carinata</name>
    <name type="common">Ethiopian mustard</name>
    <name type="synonym">Abyssinian cabbage</name>
    <dbReference type="NCBI Taxonomy" id="52824"/>
    <lineage>
        <taxon>Eukaryota</taxon>
        <taxon>Viridiplantae</taxon>
        <taxon>Streptophyta</taxon>
        <taxon>Embryophyta</taxon>
        <taxon>Tracheophyta</taxon>
        <taxon>Spermatophyta</taxon>
        <taxon>Magnoliopsida</taxon>
        <taxon>eudicotyledons</taxon>
        <taxon>Gunneridae</taxon>
        <taxon>Pentapetalae</taxon>
        <taxon>rosids</taxon>
        <taxon>malvids</taxon>
        <taxon>Brassicales</taxon>
        <taxon>Brassicaceae</taxon>
        <taxon>Brassiceae</taxon>
        <taxon>Brassica</taxon>
    </lineage>
</organism>
<dbReference type="GO" id="GO:0009409">
    <property type="term" value="P:response to cold"/>
    <property type="evidence" value="ECO:0007669"/>
    <property type="project" value="UniProtKB-ARBA"/>
</dbReference>
<evidence type="ECO:0000256" key="2">
    <source>
        <dbReference type="ARBA" id="ARBA00023242"/>
    </source>
</evidence>
<evidence type="ECO:0000313" key="6">
    <source>
        <dbReference type="Proteomes" id="UP000886595"/>
    </source>
</evidence>
<evidence type="ECO:0000256" key="3">
    <source>
        <dbReference type="ARBA" id="ARBA00038295"/>
    </source>
</evidence>
<feature type="compositionally biased region" description="Polar residues" evidence="4">
    <location>
        <begin position="331"/>
        <end position="345"/>
    </location>
</feature>
<dbReference type="GO" id="GO:0006457">
    <property type="term" value="P:protein folding"/>
    <property type="evidence" value="ECO:0007669"/>
    <property type="project" value="UniProtKB-ARBA"/>
</dbReference>
<gene>
    <name evidence="5" type="ORF">Bca52824_097120</name>
</gene>
<dbReference type="GO" id="GO:0003714">
    <property type="term" value="F:transcription corepressor activity"/>
    <property type="evidence" value="ECO:0007669"/>
    <property type="project" value="TreeGrafter"/>
</dbReference>
<comment type="caution">
    <text evidence="5">The sequence shown here is derived from an EMBL/GenBank/DDBJ whole genome shotgun (WGS) entry which is preliminary data.</text>
</comment>
<dbReference type="InterPro" id="IPR052255">
    <property type="entry name" value="RNA_pol_II_subunit5-mediator"/>
</dbReference>
<feature type="region of interest" description="Disordered" evidence="4">
    <location>
        <begin position="222"/>
        <end position="259"/>
    </location>
</feature>
<dbReference type="InterPro" id="IPR004127">
    <property type="entry name" value="Prefoldin_subunit_alpha"/>
</dbReference>
<dbReference type="AlphaFoldDB" id="A0A8X7NYC2"/>
<feature type="region of interest" description="Disordered" evidence="4">
    <location>
        <begin position="197"/>
        <end position="216"/>
    </location>
</feature>
<evidence type="ECO:0000256" key="1">
    <source>
        <dbReference type="ARBA" id="ARBA00004123"/>
    </source>
</evidence>
<dbReference type="SUPFAM" id="SSF46579">
    <property type="entry name" value="Prefoldin"/>
    <property type="match status" value="1"/>
</dbReference>
<proteinExistence type="inferred from homology"/>
<sequence length="370" mass="41850">MEPPQTKGTVTPLASLFSEQEARKAASYVEERIREKREEMNRLQGFVDENDNLISLVKKLPEKLHHNIMASRLIHTNECLVSVLGENYYTDRTSKQTVDVLRRRDKTLQSQIHALKAEIDDFQTEASFFANTASEVSEGVLEIREEYEEEEEEDSSATVLQPGVKKEPSGLTGGEAAGEGEVEDDEFARIMAKLNELEMEEEQEEGEDGDDGSVEERELDVVKGLGDKTDDNGIGYEESVLEKPQYLQKEDQPRGGIPQQNAETWRDFQATSAVSRSKASSSVVGPQKIEVYLISYSKLYLKPKYRNKNLTHDHAFTGLIVEHTHNLETNTHGKMQQPSGSQPSKPVSRFKAQRRKFDTDYVLQGLFESM</sequence>
<evidence type="ECO:0000313" key="5">
    <source>
        <dbReference type="EMBL" id="KAG2240678.1"/>
    </source>
</evidence>
<dbReference type="Pfam" id="PF02996">
    <property type="entry name" value="Prefoldin"/>
    <property type="match status" value="1"/>
</dbReference>
<dbReference type="InterPro" id="IPR009053">
    <property type="entry name" value="Prefoldin"/>
</dbReference>
<comment type="subcellular location">
    <subcellularLocation>
        <location evidence="1">Nucleus</location>
    </subcellularLocation>
</comment>
<dbReference type="GO" id="GO:0019212">
    <property type="term" value="F:phosphatase inhibitor activity"/>
    <property type="evidence" value="ECO:0007669"/>
    <property type="project" value="TreeGrafter"/>
</dbReference>
<feature type="compositionally biased region" description="Acidic residues" evidence="4">
    <location>
        <begin position="197"/>
        <end position="213"/>
    </location>
</feature>
<dbReference type="Proteomes" id="UP000886595">
    <property type="component" value="Unassembled WGS sequence"/>
</dbReference>